<dbReference type="KEGG" id="mfre:EXE63_32230"/>
<dbReference type="EMBL" id="CP038799">
    <property type="protein sequence ID" value="QIV85031.1"/>
    <property type="molecule type" value="Genomic_DNA"/>
</dbReference>
<evidence type="ECO:0000313" key="2">
    <source>
        <dbReference type="Proteomes" id="UP000501849"/>
    </source>
</evidence>
<dbReference type="Proteomes" id="UP000501849">
    <property type="component" value="Chromosome"/>
</dbReference>
<protein>
    <submittedName>
        <fullName evidence="1">Uncharacterized protein</fullName>
    </submittedName>
</protein>
<dbReference type="RefSeq" id="WP_168145322.1">
    <property type="nucleotide sequence ID" value="NZ_CAXUTK020000001.1"/>
</dbReference>
<dbReference type="AlphaFoldDB" id="A0A6H0SEP2"/>
<keyword evidence="2" id="KW-1185">Reference proteome</keyword>
<name>A0A6H0SEP2_9MYCO</name>
<reference evidence="1 2" key="1">
    <citation type="submission" date="2019-04" db="EMBL/GenBank/DDBJ databases">
        <title>Draft, Whole-Genome Sequence of the Anthracene-degrading Mycobacterium frederiksbergense LB501T, Isolated from a Polycyclic Aromatic Hydrocarbon (PAH)-Contaminated Soil.</title>
        <authorList>
            <person name="Augelletti F."/>
        </authorList>
    </citation>
    <scope>NUCLEOTIDE SEQUENCE [LARGE SCALE GENOMIC DNA]</scope>
    <source>
        <strain evidence="1 2">LB 501T</strain>
    </source>
</reference>
<organism evidence="1 2">
    <name type="scientific">Mycolicibacterium frederiksbergense</name>
    <dbReference type="NCBI Taxonomy" id="117567"/>
    <lineage>
        <taxon>Bacteria</taxon>
        <taxon>Bacillati</taxon>
        <taxon>Actinomycetota</taxon>
        <taxon>Actinomycetes</taxon>
        <taxon>Mycobacteriales</taxon>
        <taxon>Mycobacteriaceae</taxon>
        <taxon>Mycolicibacterium</taxon>
    </lineage>
</organism>
<proteinExistence type="predicted"/>
<evidence type="ECO:0000313" key="1">
    <source>
        <dbReference type="EMBL" id="QIV85031.1"/>
    </source>
</evidence>
<gene>
    <name evidence="1" type="ORF">EXE63_32230</name>
</gene>
<sequence length="87" mass="9457">MDSSFGFLSKSDSDLLKAILNRRNPELSARIGLSASVSRADAGGVISAISDELTDNLDADWEPTQHGKRISDVLARVNAMRIAEWPE</sequence>
<accession>A0A6H0SEP2</accession>